<gene>
    <name evidence="3" type="ordered locus">Ngar_c34890</name>
</gene>
<dbReference type="InParanoid" id="K0IMM0"/>
<feature type="region of interest" description="Disordered" evidence="2">
    <location>
        <begin position="123"/>
        <end position="145"/>
    </location>
</feature>
<dbReference type="GeneID" id="13797300"/>
<dbReference type="BioCyc" id="CNIT1237085:G1324-3490-MONOMER"/>
<dbReference type="AlphaFoldDB" id="K0IMM0"/>
<dbReference type="STRING" id="1237085.Ngar_c34890"/>
<feature type="coiled-coil region" evidence="1">
    <location>
        <begin position="27"/>
        <end position="88"/>
    </location>
</feature>
<evidence type="ECO:0000256" key="1">
    <source>
        <dbReference type="SAM" id="Coils"/>
    </source>
</evidence>
<name>K0IMM0_NITGG</name>
<evidence type="ECO:0000313" key="4">
    <source>
        <dbReference type="Proteomes" id="UP000008037"/>
    </source>
</evidence>
<organism evidence="3 4">
    <name type="scientific">Nitrososphaera gargensis (strain Ga9.2)</name>
    <dbReference type="NCBI Taxonomy" id="1237085"/>
    <lineage>
        <taxon>Archaea</taxon>
        <taxon>Nitrososphaerota</taxon>
        <taxon>Nitrososphaeria</taxon>
        <taxon>Nitrososphaerales</taxon>
        <taxon>Nitrososphaeraceae</taxon>
        <taxon>Nitrososphaera</taxon>
    </lineage>
</organism>
<dbReference type="HOGENOM" id="CLU_150443_0_0_2"/>
<evidence type="ECO:0000313" key="3">
    <source>
        <dbReference type="EMBL" id="AFU60402.1"/>
    </source>
</evidence>
<keyword evidence="1" id="KW-0175">Coiled coil</keyword>
<sequence length="145" mass="15524">MAKEKTAHAQVPPPTSHSAVEAIVSALSELEGDIDGLYSRVEEMKKRIMAHSNEEVEKLKQQVIAMANEEAKQIVDSARAEAEAESEKIGEMGRANVANLKKNINSSFDEAVDSIVRTVLGDTTPVKAAQPAKAKKLTSDGKPAA</sequence>
<dbReference type="KEGG" id="nga:Ngar_c34890"/>
<dbReference type="EMBL" id="CP002408">
    <property type="protein sequence ID" value="AFU60402.1"/>
    <property type="molecule type" value="Genomic_DNA"/>
</dbReference>
<evidence type="ECO:0000256" key="2">
    <source>
        <dbReference type="SAM" id="MobiDB-lite"/>
    </source>
</evidence>
<reference evidence="3 4" key="1">
    <citation type="journal article" date="2012" name="Environ. Microbiol.">
        <title>The genome of the ammonia-oxidizing Candidatus Nitrososphaera gargensis: insights into metabolic versatility and environmental adaptations.</title>
        <authorList>
            <person name="Spang A."/>
            <person name="Poehlein A."/>
            <person name="Offre P."/>
            <person name="Zumbragel S."/>
            <person name="Haider S."/>
            <person name="Rychlik N."/>
            <person name="Nowka B."/>
            <person name="Schmeisser C."/>
            <person name="Lebedeva E.V."/>
            <person name="Rattei T."/>
            <person name="Bohm C."/>
            <person name="Schmid M."/>
            <person name="Galushko A."/>
            <person name="Hatzenpichler R."/>
            <person name="Weinmaier T."/>
            <person name="Daniel R."/>
            <person name="Schleper C."/>
            <person name="Spieck E."/>
            <person name="Streit W."/>
            <person name="Wagner M."/>
        </authorList>
    </citation>
    <scope>NUCLEOTIDE SEQUENCE [LARGE SCALE GENOMIC DNA]</scope>
    <source>
        <strain evidence="4">Ga9.2</strain>
    </source>
</reference>
<dbReference type="RefSeq" id="WP_015020934.1">
    <property type="nucleotide sequence ID" value="NC_018719.1"/>
</dbReference>
<dbReference type="OrthoDB" id="11763at2157"/>
<proteinExistence type="predicted"/>
<dbReference type="Gene3D" id="1.20.5.2950">
    <property type="match status" value="1"/>
</dbReference>
<protein>
    <submittedName>
        <fullName evidence="3">Uncharacterized protein</fullName>
    </submittedName>
</protein>
<accession>K0IMM0</accession>
<dbReference type="Proteomes" id="UP000008037">
    <property type="component" value="Chromosome"/>
</dbReference>
<keyword evidence="4" id="KW-1185">Reference proteome</keyword>